<dbReference type="AlphaFoldDB" id="A0A517MFT3"/>
<feature type="transmembrane region" description="Helical" evidence="1">
    <location>
        <begin position="174"/>
        <end position="194"/>
    </location>
</feature>
<dbReference type="InterPro" id="IPR025565">
    <property type="entry name" value="DUF4328"/>
</dbReference>
<proteinExistence type="predicted"/>
<dbReference type="EMBL" id="CP036262">
    <property type="protein sequence ID" value="QDS93743.1"/>
    <property type="molecule type" value="Genomic_DNA"/>
</dbReference>
<gene>
    <name evidence="3" type="ORF">FF011L_25160</name>
</gene>
<protein>
    <recommendedName>
        <fullName evidence="2">DUF4328 domain-containing protein</fullName>
    </recommendedName>
</protein>
<dbReference type="Pfam" id="PF14219">
    <property type="entry name" value="DUF4328"/>
    <property type="match status" value="1"/>
</dbReference>
<keyword evidence="1" id="KW-0812">Transmembrane</keyword>
<evidence type="ECO:0000259" key="2">
    <source>
        <dbReference type="Pfam" id="PF14219"/>
    </source>
</evidence>
<sequence length="252" mass="27819">MSTENPYLSPDFSADPTQYSAQSPNGSLYTYKSLTGLTWWARISLWLTAVSVLVFSLTDLIANFTVAGYREGEFDLDNGTILFLVVLLALSALGIVFLMLSNIIAIPMWMYRANANVRALGTQGVTYTPGWTAGYWFIPFLNLIRPFQAMKEIYQASAADPTATTHDAWKLPDAPSYIGIWWGTWIIGNILARVESRMVDSEMVELPLLATVSVVGTILTIVSALLAAKIIGTVNQLQIKRVNSGVVNQWNE</sequence>
<organism evidence="3 4">
    <name type="scientific">Roseimaritima multifibrata</name>
    <dbReference type="NCBI Taxonomy" id="1930274"/>
    <lineage>
        <taxon>Bacteria</taxon>
        <taxon>Pseudomonadati</taxon>
        <taxon>Planctomycetota</taxon>
        <taxon>Planctomycetia</taxon>
        <taxon>Pirellulales</taxon>
        <taxon>Pirellulaceae</taxon>
        <taxon>Roseimaritima</taxon>
    </lineage>
</organism>
<feature type="domain" description="DUF4328" evidence="2">
    <location>
        <begin position="87"/>
        <end position="235"/>
    </location>
</feature>
<feature type="transmembrane region" description="Helical" evidence="1">
    <location>
        <begin position="43"/>
        <end position="69"/>
    </location>
</feature>
<feature type="transmembrane region" description="Helical" evidence="1">
    <location>
        <begin position="81"/>
        <end position="110"/>
    </location>
</feature>
<dbReference type="Proteomes" id="UP000320672">
    <property type="component" value="Chromosome"/>
</dbReference>
<feature type="transmembrane region" description="Helical" evidence="1">
    <location>
        <begin position="206"/>
        <end position="228"/>
    </location>
</feature>
<keyword evidence="4" id="KW-1185">Reference proteome</keyword>
<evidence type="ECO:0000313" key="3">
    <source>
        <dbReference type="EMBL" id="QDS93743.1"/>
    </source>
</evidence>
<keyword evidence="1" id="KW-1133">Transmembrane helix</keyword>
<evidence type="ECO:0000256" key="1">
    <source>
        <dbReference type="SAM" id="Phobius"/>
    </source>
</evidence>
<keyword evidence="1" id="KW-0472">Membrane</keyword>
<dbReference type="RefSeq" id="WP_145351846.1">
    <property type="nucleotide sequence ID" value="NZ_CP036262.1"/>
</dbReference>
<name>A0A517MFT3_9BACT</name>
<evidence type="ECO:0000313" key="4">
    <source>
        <dbReference type="Proteomes" id="UP000320672"/>
    </source>
</evidence>
<accession>A0A517MFT3</accession>
<dbReference type="KEGG" id="rml:FF011L_25160"/>
<reference evidence="3 4" key="1">
    <citation type="submission" date="2019-02" db="EMBL/GenBank/DDBJ databases">
        <title>Deep-cultivation of Planctomycetes and their phenomic and genomic characterization uncovers novel biology.</title>
        <authorList>
            <person name="Wiegand S."/>
            <person name="Jogler M."/>
            <person name="Boedeker C."/>
            <person name="Pinto D."/>
            <person name="Vollmers J."/>
            <person name="Rivas-Marin E."/>
            <person name="Kohn T."/>
            <person name="Peeters S.H."/>
            <person name="Heuer A."/>
            <person name="Rast P."/>
            <person name="Oberbeckmann S."/>
            <person name="Bunk B."/>
            <person name="Jeske O."/>
            <person name="Meyerdierks A."/>
            <person name="Storesund J.E."/>
            <person name="Kallscheuer N."/>
            <person name="Luecker S."/>
            <person name="Lage O.M."/>
            <person name="Pohl T."/>
            <person name="Merkel B.J."/>
            <person name="Hornburger P."/>
            <person name="Mueller R.-W."/>
            <person name="Bruemmer F."/>
            <person name="Labrenz M."/>
            <person name="Spormann A.M."/>
            <person name="Op den Camp H."/>
            <person name="Overmann J."/>
            <person name="Amann R."/>
            <person name="Jetten M.S.M."/>
            <person name="Mascher T."/>
            <person name="Medema M.H."/>
            <person name="Devos D.P."/>
            <person name="Kaster A.-K."/>
            <person name="Ovreas L."/>
            <person name="Rohde M."/>
            <person name="Galperin M.Y."/>
            <person name="Jogler C."/>
        </authorList>
    </citation>
    <scope>NUCLEOTIDE SEQUENCE [LARGE SCALE GENOMIC DNA]</scope>
    <source>
        <strain evidence="3 4">FF011L</strain>
    </source>
</reference>
<dbReference type="OrthoDB" id="4174975at2"/>